<dbReference type="InterPro" id="IPR023395">
    <property type="entry name" value="MCP_dom_sf"/>
</dbReference>
<evidence type="ECO:0000313" key="12">
    <source>
        <dbReference type="Proteomes" id="UP000822688"/>
    </source>
</evidence>
<keyword evidence="3 10" id="KW-0813">Transport</keyword>
<accession>A0A8T0H0V5</accession>
<keyword evidence="12" id="KW-1185">Reference proteome</keyword>
<sequence>MSATEELYPFPDPNHVKFVPMEFWPEFLASTTGTEFLAGGLGGMAGVFAGHPLDTVRIRLQQPRLGVSTTPTTATGLIKHIVSTEGTMALFKGMATPLATIAFQNAVAFQAYALFSRALSDRTSLEPLSYQKVAIAGIAAGTVQTAILTPVDLIKIRLQIATDRRAKKSNLQSPQAGPLGLVRGIVRREGIKGLYRGWTATVIRDAPSHAVYFGTYEYMRELLHPGCRTDGEESLSTMLVSGGLAGSLSWLCCYPLDVVKSRLQAQGAGGAPNQYKGIMDCFRTSARQEGYQVFLRGLGPSLARAFLVNGAIFSAYELSLRYLSPRSPKGDLELQPIL</sequence>
<gene>
    <name evidence="11" type="ORF">KC19_8G051500</name>
</gene>
<dbReference type="OrthoDB" id="193856at2759"/>
<dbReference type="GO" id="GO:0031966">
    <property type="term" value="C:mitochondrial membrane"/>
    <property type="evidence" value="ECO:0007669"/>
    <property type="project" value="UniProtKB-SubCell"/>
</dbReference>
<keyword evidence="4 9" id="KW-0812">Transmembrane</keyword>
<proteinExistence type="inferred from homology"/>
<dbReference type="PANTHER" id="PTHR45624:SF10">
    <property type="entry name" value="SLC (SOLUTE CARRIER) HOMOLOG"/>
    <property type="match status" value="1"/>
</dbReference>
<dbReference type="Gene3D" id="1.50.40.10">
    <property type="entry name" value="Mitochondrial carrier domain"/>
    <property type="match status" value="2"/>
</dbReference>
<evidence type="ECO:0000256" key="6">
    <source>
        <dbReference type="ARBA" id="ARBA00022989"/>
    </source>
</evidence>
<dbReference type="PROSITE" id="PS50920">
    <property type="entry name" value="SOLCAR"/>
    <property type="match status" value="3"/>
</dbReference>
<dbReference type="EMBL" id="CM026429">
    <property type="protein sequence ID" value="KAG0563688.1"/>
    <property type="molecule type" value="Genomic_DNA"/>
</dbReference>
<dbReference type="GO" id="GO:0022857">
    <property type="term" value="F:transmembrane transporter activity"/>
    <property type="evidence" value="ECO:0007669"/>
    <property type="project" value="TreeGrafter"/>
</dbReference>
<evidence type="ECO:0000256" key="7">
    <source>
        <dbReference type="ARBA" id="ARBA00023128"/>
    </source>
</evidence>
<dbReference type="Pfam" id="PF00153">
    <property type="entry name" value="Mito_carr"/>
    <property type="match status" value="3"/>
</dbReference>
<feature type="repeat" description="Solcar" evidence="9">
    <location>
        <begin position="30"/>
        <end position="118"/>
    </location>
</feature>
<evidence type="ECO:0000313" key="11">
    <source>
        <dbReference type="EMBL" id="KAG0563688.1"/>
    </source>
</evidence>
<evidence type="ECO:0000256" key="8">
    <source>
        <dbReference type="ARBA" id="ARBA00023136"/>
    </source>
</evidence>
<dbReference type="Proteomes" id="UP000822688">
    <property type="component" value="Chromosome 8"/>
</dbReference>
<keyword evidence="7" id="KW-0496">Mitochondrion</keyword>
<dbReference type="InterPro" id="IPR002067">
    <property type="entry name" value="MCP"/>
</dbReference>
<comment type="subcellular location">
    <subcellularLocation>
        <location evidence="1">Mitochondrion membrane</location>
        <topology evidence="1">Multi-pass membrane protein</topology>
    </subcellularLocation>
</comment>
<evidence type="ECO:0000256" key="10">
    <source>
        <dbReference type="RuleBase" id="RU000488"/>
    </source>
</evidence>
<organism evidence="11 12">
    <name type="scientific">Ceratodon purpureus</name>
    <name type="common">Fire moss</name>
    <name type="synonym">Dicranum purpureum</name>
    <dbReference type="NCBI Taxonomy" id="3225"/>
    <lineage>
        <taxon>Eukaryota</taxon>
        <taxon>Viridiplantae</taxon>
        <taxon>Streptophyta</taxon>
        <taxon>Embryophyta</taxon>
        <taxon>Bryophyta</taxon>
        <taxon>Bryophytina</taxon>
        <taxon>Bryopsida</taxon>
        <taxon>Dicranidae</taxon>
        <taxon>Pseudoditrichales</taxon>
        <taxon>Ditrichaceae</taxon>
        <taxon>Ceratodon</taxon>
    </lineage>
</organism>
<dbReference type="SUPFAM" id="SSF103506">
    <property type="entry name" value="Mitochondrial carrier"/>
    <property type="match status" value="1"/>
</dbReference>
<comment type="similarity">
    <text evidence="2 10">Belongs to the mitochondrial carrier (TC 2.A.29) family.</text>
</comment>
<keyword evidence="8 9" id="KW-0472">Membrane</keyword>
<evidence type="ECO:0000256" key="9">
    <source>
        <dbReference type="PROSITE-ProRule" id="PRU00282"/>
    </source>
</evidence>
<evidence type="ECO:0000256" key="5">
    <source>
        <dbReference type="ARBA" id="ARBA00022737"/>
    </source>
</evidence>
<dbReference type="PANTHER" id="PTHR45624">
    <property type="entry name" value="MITOCHONDRIAL BASIC AMINO ACIDS TRANSPORTER-RELATED"/>
    <property type="match status" value="1"/>
</dbReference>
<feature type="repeat" description="Solcar" evidence="9">
    <location>
        <begin position="128"/>
        <end position="222"/>
    </location>
</feature>
<dbReference type="AlphaFoldDB" id="A0A8T0H0V5"/>
<comment type="caution">
    <text evidence="11">The sequence shown here is derived from an EMBL/GenBank/DDBJ whole genome shotgun (WGS) entry which is preliminary data.</text>
</comment>
<feature type="repeat" description="Solcar" evidence="9">
    <location>
        <begin position="233"/>
        <end position="322"/>
    </location>
</feature>
<reference evidence="11" key="1">
    <citation type="submission" date="2020-06" db="EMBL/GenBank/DDBJ databases">
        <title>WGS assembly of Ceratodon purpureus strain R40.</title>
        <authorList>
            <person name="Carey S.B."/>
            <person name="Jenkins J."/>
            <person name="Shu S."/>
            <person name="Lovell J.T."/>
            <person name="Sreedasyam A."/>
            <person name="Maumus F."/>
            <person name="Tiley G.P."/>
            <person name="Fernandez-Pozo N."/>
            <person name="Barry K."/>
            <person name="Chen C."/>
            <person name="Wang M."/>
            <person name="Lipzen A."/>
            <person name="Daum C."/>
            <person name="Saski C.A."/>
            <person name="Payton A.C."/>
            <person name="Mcbreen J.C."/>
            <person name="Conrad R.E."/>
            <person name="Kollar L.M."/>
            <person name="Olsson S."/>
            <person name="Huttunen S."/>
            <person name="Landis J.B."/>
            <person name="Wickett N.J."/>
            <person name="Johnson M.G."/>
            <person name="Rensing S.A."/>
            <person name="Grimwood J."/>
            <person name="Schmutz J."/>
            <person name="Mcdaniel S.F."/>
        </authorList>
    </citation>
    <scope>NUCLEOTIDE SEQUENCE</scope>
    <source>
        <strain evidence="11">R40</strain>
    </source>
</reference>
<dbReference type="PRINTS" id="PR00926">
    <property type="entry name" value="MITOCARRIER"/>
</dbReference>
<name>A0A8T0H0V5_CERPU</name>
<keyword evidence="6" id="KW-1133">Transmembrane helix</keyword>
<protein>
    <submittedName>
        <fullName evidence="11">Uncharacterized protein</fullName>
    </submittedName>
</protein>
<keyword evidence="5" id="KW-0677">Repeat</keyword>
<evidence type="ECO:0000256" key="4">
    <source>
        <dbReference type="ARBA" id="ARBA00022692"/>
    </source>
</evidence>
<evidence type="ECO:0000256" key="2">
    <source>
        <dbReference type="ARBA" id="ARBA00006375"/>
    </source>
</evidence>
<dbReference type="InterPro" id="IPR018108">
    <property type="entry name" value="MCP_transmembrane"/>
</dbReference>
<evidence type="ECO:0000256" key="3">
    <source>
        <dbReference type="ARBA" id="ARBA00022448"/>
    </source>
</evidence>
<evidence type="ECO:0000256" key="1">
    <source>
        <dbReference type="ARBA" id="ARBA00004225"/>
    </source>
</evidence>
<dbReference type="InterPro" id="IPR050567">
    <property type="entry name" value="Mitochondrial_Carrier"/>
</dbReference>